<dbReference type="InterPro" id="IPR052155">
    <property type="entry name" value="Biofilm_reg_signaling"/>
</dbReference>
<feature type="domain" description="EAL" evidence="3">
    <location>
        <begin position="349"/>
        <end position="603"/>
    </location>
</feature>
<dbReference type="InterPro" id="IPR043128">
    <property type="entry name" value="Rev_trsase/Diguanyl_cyclase"/>
</dbReference>
<dbReference type="GO" id="GO:0071111">
    <property type="term" value="F:cyclic-guanylate-specific phosphodiesterase activity"/>
    <property type="evidence" value="ECO:0007669"/>
    <property type="project" value="UniProtKB-EC"/>
</dbReference>
<feature type="domain" description="GGDEF" evidence="4">
    <location>
        <begin position="207"/>
        <end position="340"/>
    </location>
</feature>
<comment type="caution">
    <text evidence="6">The sequence shown here is derived from an EMBL/GenBank/DDBJ whole genome shotgun (WGS) entry which is preliminary data.</text>
</comment>
<feature type="domain" description="CBS" evidence="5">
    <location>
        <begin position="37"/>
        <end position="96"/>
    </location>
</feature>
<name>A0A840GA15_RHOTE</name>
<dbReference type="Proteomes" id="UP000587070">
    <property type="component" value="Unassembled WGS sequence"/>
</dbReference>
<dbReference type="FunFam" id="3.30.70.270:FF:000001">
    <property type="entry name" value="Diguanylate cyclase domain protein"/>
    <property type="match status" value="1"/>
</dbReference>
<dbReference type="InterPro" id="IPR046342">
    <property type="entry name" value="CBS_dom_sf"/>
</dbReference>
<dbReference type="FunFam" id="3.20.20.450:FF:000001">
    <property type="entry name" value="Cyclic di-GMP phosphodiesterase yahA"/>
    <property type="match status" value="1"/>
</dbReference>
<dbReference type="Pfam" id="PF00571">
    <property type="entry name" value="CBS"/>
    <property type="match status" value="1"/>
</dbReference>
<dbReference type="NCBIfam" id="TIGR00254">
    <property type="entry name" value="GGDEF"/>
    <property type="match status" value="1"/>
</dbReference>
<dbReference type="EMBL" id="JACIGE010000010">
    <property type="protein sequence ID" value="MBB4248311.1"/>
    <property type="molecule type" value="Genomic_DNA"/>
</dbReference>
<dbReference type="InterPro" id="IPR001633">
    <property type="entry name" value="EAL_dom"/>
</dbReference>
<dbReference type="SUPFAM" id="SSF54631">
    <property type="entry name" value="CBS-domain pair"/>
    <property type="match status" value="1"/>
</dbReference>
<dbReference type="Gene3D" id="3.30.70.270">
    <property type="match status" value="1"/>
</dbReference>
<dbReference type="GO" id="GO:0071732">
    <property type="term" value="P:cellular response to nitric oxide"/>
    <property type="evidence" value="ECO:0007669"/>
    <property type="project" value="UniProtKB-ARBA"/>
</dbReference>
<evidence type="ECO:0000256" key="1">
    <source>
        <dbReference type="ARBA" id="ARBA00051114"/>
    </source>
</evidence>
<dbReference type="PANTHER" id="PTHR44757">
    <property type="entry name" value="DIGUANYLATE CYCLASE DGCP"/>
    <property type="match status" value="1"/>
</dbReference>
<reference evidence="6 7" key="1">
    <citation type="submission" date="2020-08" db="EMBL/GenBank/DDBJ databases">
        <title>Genome sequencing of Purple Non-Sulfur Bacteria from various extreme environments.</title>
        <authorList>
            <person name="Mayer M."/>
        </authorList>
    </citation>
    <scope>NUCLEOTIDE SEQUENCE [LARGE SCALE GENOMIC DNA]</scope>
    <source>
        <strain evidence="6 7">2761</strain>
    </source>
</reference>
<dbReference type="InterPro" id="IPR000644">
    <property type="entry name" value="CBS_dom"/>
</dbReference>
<evidence type="ECO:0000256" key="2">
    <source>
        <dbReference type="PROSITE-ProRule" id="PRU00703"/>
    </source>
</evidence>
<sequence>MSSHLPEPAVASGESPQRQFVFISDGRLQEAPTVRHLLNFLSPLRAETPCQKVLERFLAQPDLYALPVIDKESRPIGLVDRRSFIEFFSKQYSREIFGRRAIVELDSYDEYESANPLIVEDSCSVEDVAQMIIDAGMQHMVTGFIVVSGGNYLGVANGHDLLNIITQRKQAELHYLAHYDHLTGLPNRMLLADRLERACRDAERKNSLVAVLFIDIDRFKQINDSLGHSVGDAVLRKVVERLKLSARRADTVARLGGDEFVILMESLDDQADVDLVAQRVVEAMRAPIEVFGHSLVATVSVGSSLYPADDTEISPLLAKADAAMYEAKARGRNGFRRYAAGTAMYNPARIALENDLRKAIDGDELVLFFQPQVDLVTQEIRGVEALVRWRHPQRGLVSPIHFIPVAEESGLIVPLGNWVLCAALHQLRQWQMQERLPVRVSINISALQLRQGGFARYLAEQIEAYAIDPCLIELELTESVLMHNVEGVLQTLHEIKALGVSLAIDDFGTGFSSLSYLRRFPIDRLKIDQSFVRDIERTPTNESIARAIVALANSLSLDIVAEGIETPAEKSVLEHMRCSEGQGYLFAKPLPAEEIVNWLGVSRKELLLSY</sequence>
<proteinExistence type="predicted"/>
<comment type="catalytic activity">
    <reaction evidence="1">
        <text>3',3'-c-di-GMP + H2O = 5'-phosphoguanylyl(3'-&gt;5')guanosine + H(+)</text>
        <dbReference type="Rhea" id="RHEA:24902"/>
        <dbReference type="ChEBI" id="CHEBI:15377"/>
        <dbReference type="ChEBI" id="CHEBI:15378"/>
        <dbReference type="ChEBI" id="CHEBI:58754"/>
        <dbReference type="ChEBI" id="CHEBI:58805"/>
        <dbReference type="EC" id="3.1.4.52"/>
    </reaction>
    <physiologicalReaction direction="left-to-right" evidence="1">
        <dbReference type="Rhea" id="RHEA:24903"/>
    </physiologicalReaction>
</comment>
<dbReference type="PROSITE" id="PS51371">
    <property type="entry name" value="CBS"/>
    <property type="match status" value="1"/>
</dbReference>
<protein>
    <submittedName>
        <fullName evidence="6">Diguanylate cyclase (GGDEF)-like protein</fullName>
    </submittedName>
</protein>
<dbReference type="RefSeq" id="WP_184415176.1">
    <property type="nucleotide sequence ID" value="NZ_JACIGE010000010.1"/>
</dbReference>
<dbReference type="SMART" id="SM00052">
    <property type="entry name" value="EAL"/>
    <property type="match status" value="1"/>
</dbReference>
<dbReference type="AlphaFoldDB" id="A0A840GA15"/>
<dbReference type="PROSITE" id="PS50887">
    <property type="entry name" value="GGDEF"/>
    <property type="match status" value="1"/>
</dbReference>
<gene>
    <name evidence="6" type="ORF">GGD90_002703</name>
</gene>
<evidence type="ECO:0000313" key="7">
    <source>
        <dbReference type="Proteomes" id="UP000587070"/>
    </source>
</evidence>
<dbReference type="CDD" id="cd01948">
    <property type="entry name" value="EAL"/>
    <property type="match status" value="1"/>
</dbReference>
<dbReference type="SUPFAM" id="SSF55073">
    <property type="entry name" value="Nucleotide cyclase"/>
    <property type="match status" value="1"/>
</dbReference>
<dbReference type="InterPro" id="IPR000160">
    <property type="entry name" value="GGDEF_dom"/>
</dbReference>
<dbReference type="Gene3D" id="3.10.580.10">
    <property type="entry name" value="CBS-domain"/>
    <property type="match status" value="1"/>
</dbReference>
<dbReference type="InterPro" id="IPR035919">
    <property type="entry name" value="EAL_sf"/>
</dbReference>
<dbReference type="Gene3D" id="3.20.20.450">
    <property type="entry name" value="EAL domain"/>
    <property type="match status" value="1"/>
</dbReference>
<accession>A0A840GA15</accession>
<keyword evidence="7" id="KW-1185">Reference proteome</keyword>
<dbReference type="Pfam" id="PF00563">
    <property type="entry name" value="EAL"/>
    <property type="match status" value="1"/>
</dbReference>
<dbReference type="PROSITE" id="PS50883">
    <property type="entry name" value="EAL"/>
    <property type="match status" value="1"/>
</dbReference>
<dbReference type="SUPFAM" id="SSF141868">
    <property type="entry name" value="EAL domain-like"/>
    <property type="match status" value="1"/>
</dbReference>
<evidence type="ECO:0000313" key="6">
    <source>
        <dbReference type="EMBL" id="MBB4248311.1"/>
    </source>
</evidence>
<evidence type="ECO:0000259" key="3">
    <source>
        <dbReference type="PROSITE" id="PS50883"/>
    </source>
</evidence>
<organism evidence="6 7">
    <name type="scientific">Rhodocyclus tenuis</name>
    <name type="common">Rhodospirillum tenue</name>
    <dbReference type="NCBI Taxonomy" id="1066"/>
    <lineage>
        <taxon>Bacteria</taxon>
        <taxon>Pseudomonadati</taxon>
        <taxon>Pseudomonadota</taxon>
        <taxon>Betaproteobacteria</taxon>
        <taxon>Rhodocyclales</taxon>
        <taxon>Rhodocyclaceae</taxon>
        <taxon>Rhodocyclus</taxon>
    </lineage>
</organism>
<keyword evidence="2" id="KW-0129">CBS domain</keyword>
<evidence type="ECO:0000259" key="4">
    <source>
        <dbReference type="PROSITE" id="PS50887"/>
    </source>
</evidence>
<evidence type="ECO:0000259" key="5">
    <source>
        <dbReference type="PROSITE" id="PS51371"/>
    </source>
</evidence>
<dbReference type="InterPro" id="IPR029787">
    <property type="entry name" value="Nucleotide_cyclase"/>
</dbReference>
<dbReference type="CDD" id="cd01949">
    <property type="entry name" value="GGDEF"/>
    <property type="match status" value="1"/>
</dbReference>
<dbReference type="SMART" id="SM00267">
    <property type="entry name" value="GGDEF"/>
    <property type="match status" value="1"/>
</dbReference>
<dbReference type="PANTHER" id="PTHR44757:SF2">
    <property type="entry name" value="BIOFILM ARCHITECTURE MAINTENANCE PROTEIN MBAA"/>
    <property type="match status" value="1"/>
</dbReference>
<dbReference type="Pfam" id="PF00990">
    <property type="entry name" value="GGDEF"/>
    <property type="match status" value="1"/>
</dbReference>